<name>A0A9P5U3U3_9AGAR</name>
<keyword evidence="3" id="KW-1185">Reference proteome</keyword>
<organism evidence="2 3">
    <name type="scientific">Rhodocollybia butyracea</name>
    <dbReference type="NCBI Taxonomy" id="206335"/>
    <lineage>
        <taxon>Eukaryota</taxon>
        <taxon>Fungi</taxon>
        <taxon>Dikarya</taxon>
        <taxon>Basidiomycota</taxon>
        <taxon>Agaricomycotina</taxon>
        <taxon>Agaricomycetes</taxon>
        <taxon>Agaricomycetidae</taxon>
        <taxon>Agaricales</taxon>
        <taxon>Marasmiineae</taxon>
        <taxon>Omphalotaceae</taxon>
        <taxon>Rhodocollybia</taxon>
    </lineage>
</organism>
<dbReference type="OrthoDB" id="10579897at2759"/>
<feature type="region of interest" description="Disordered" evidence="1">
    <location>
        <begin position="58"/>
        <end position="85"/>
    </location>
</feature>
<feature type="compositionally biased region" description="Polar residues" evidence="1">
    <location>
        <begin position="23"/>
        <end position="38"/>
    </location>
</feature>
<feature type="region of interest" description="Disordered" evidence="1">
    <location>
        <begin position="16"/>
        <end position="38"/>
    </location>
</feature>
<proteinExistence type="predicted"/>
<comment type="caution">
    <text evidence="2">The sequence shown here is derived from an EMBL/GenBank/DDBJ whole genome shotgun (WGS) entry which is preliminary data.</text>
</comment>
<accession>A0A9P5U3U3</accession>
<reference evidence="2" key="1">
    <citation type="submission" date="2020-11" db="EMBL/GenBank/DDBJ databases">
        <authorList>
            <consortium name="DOE Joint Genome Institute"/>
            <person name="Ahrendt S."/>
            <person name="Riley R."/>
            <person name="Andreopoulos W."/>
            <person name="Labutti K."/>
            <person name="Pangilinan J."/>
            <person name="Ruiz-Duenas F.J."/>
            <person name="Barrasa J.M."/>
            <person name="Sanchez-Garcia M."/>
            <person name="Camarero S."/>
            <person name="Miyauchi S."/>
            <person name="Serrano A."/>
            <person name="Linde D."/>
            <person name="Babiker R."/>
            <person name="Drula E."/>
            <person name="Ayuso-Fernandez I."/>
            <person name="Pacheco R."/>
            <person name="Padilla G."/>
            <person name="Ferreira P."/>
            <person name="Barriuso J."/>
            <person name="Kellner H."/>
            <person name="Castanera R."/>
            <person name="Alfaro M."/>
            <person name="Ramirez L."/>
            <person name="Pisabarro A.G."/>
            <person name="Kuo A."/>
            <person name="Tritt A."/>
            <person name="Lipzen A."/>
            <person name="He G."/>
            <person name="Yan M."/>
            <person name="Ng V."/>
            <person name="Cullen D."/>
            <person name="Martin F."/>
            <person name="Rosso M.-N."/>
            <person name="Henrissat B."/>
            <person name="Hibbett D."/>
            <person name="Martinez A.T."/>
            <person name="Grigoriev I.V."/>
        </authorList>
    </citation>
    <scope>NUCLEOTIDE SEQUENCE</scope>
    <source>
        <strain evidence="2">AH 40177</strain>
    </source>
</reference>
<dbReference type="Proteomes" id="UP000772434">
    <property type="component" value="Unassembled WGS sequence"/>
</dbReference>
<evidence type="ECO:0000313" key="3">
    <source>
        <dbReference type="Proteomes" id="UP000772434"/>
    </source>
</evidence>
<feature type="compositionally biased region" description="Polar residues" evidence="1">
    <location>
        <begin position="58"/>
        <end position="72"/>
    </location>
</feature>
<gene>
    <name evidence="2" type="ORF">BDP27DRAFT_1332193</name>
</gene>
<protein>
    <submittedName>
        <fullName evidence="2">Uncharacterized protein</fullName>
    </submittedName>
</protein>
<dbReference type="AlphaFoldDB" id="A0A9P5U3U3"/>
<evidence type="ECO:0000256" key="1">
    <source>
        <dbReference type="SAM" id="MobiDB-lite"/>
    </source>
</evidence>
<dbReference type="EMBL" id="JADNRY010000106">
    <property type="protein sequence ID" value="KAF9065281.1"/>
    <property type="molecule type" value="Genomic_DNA"/>
</dbReference>
<sequence>MVNFITRTFKKLANKYSSDKNANEPLSNCRSPLQLQRQPPTLRSVSFIQAAASSSYWESPDQTSDSALSQHPAQPLATGRPKRTPSCSFGPFANIEPYYNKPISRMDAASFEESLKSQLCLVDAWKPMPNYYNGATLTVTASQGEIVDPFRKELSEEANGGNNCFMSRPVSSTAF</sequence>
<evidence type="ECO:0000313" key="2">
    <source>
        <dbReference type="EMBL" id="KAF9065281.1"/>
    </source>
</evidence>